<dbReference type="InterPro" id="IPR012338">
    <property type="entry name" value="Beta-lactam/transpept-like"/>
</dbReference>
<comment type="similarity">
    <text evidence="2 6">Belongs to the class-A beta-lactamase family.</text>
</comment>
<dbReference type="PANTHER" id="PTHR35333">
    <property type="entry name" value="BETA-LACTAMASE"/>
    <property type="match status" value="1"/>
</dbReference>
<comment type="catalytic activity">
    <reaction evidence="1 6">
        <text>a beta-lactam + H2O = a substituted beta-amino acid</text>
        <dbReference type="Rhea" id="RHEA:20401"/>
        <dbReference type="ChEBI" id="CHEBI:15377"/>
        <dbReference type="ChEBI" id="CHEBI:35627"/>
        <dbReference type="ChEBI" id="CHEBI:140347"/>
        <dbReference type="EC" id="3.5.2.6"/>
    </reaction>
</comment>
<dbReference type="AlphaFoldDB" id="A0A7W3IIW7"/>
<dbReference type="PROSITE" id="PS51318">
    <property type="entry name" value="TAT"/>
    <property type="match status" value="1"/>
</dbReference>
<evidence type="ECO:0000256" key="6">
    <source>
        <dbReference type="RuleBase" id="RU361140"/>
    </source>
</evidence>
<keyword evidence="7" id="KW-0732">Signal</keyword>
<dbReference type="GO" id="GO:0008800">
    <property type="term" value="F:beta-lactamase activity"/>
    <property type="evidence" value="ECO:0007669"/>
    <property type="project" value="UniProtKB-UniRule"/>
</dbReference>
<dbReference type="EMBL" id="JACGXS010000011">
    <property type="protein sequence ID" value="MBA8683362.1"/>
    <property type="molecule type" value="Genomic_DNA"/>
</dbReference>
<evidence type="ECO:0000259" key="8">
    <source>
        <dbReference type="Pfam" id="PF13354"/>
    </source>
</evidence>
<name>A0A7W3IIW7_9GAMM</name>
<evidence type="ECO:0000256" key="7">
    <source>
        <dbReference type="SAM" id="SignalP"/>
    </source>
</evidence>
<dbReference type="InterPro" id="IPR006311">
    <property type="entry name" value="TAT_signal"/>
</dbReference>
<evidence type="ECO:0000256" key="4">
    <source>
        <dbReference type="ARBA" id="ARBA00022801"/>
    </source>
</evidence>
<dbReference type="InterPro" id="IPR023650">
    <property type="entry name" value="Beta-lactam_class-A_AS"/>
</dbReference>
<proteinExistence type="inferred from homology"/>
<dbReference type="Pfam" id="PF13354">
    <property type="entry name" value="Beta-lactamase2"/>
    <property type="match status" value="1"/>
</dbReference>
<dbReference type="PRINTS" id="PR00118">
    <property type="entry name" value="BLACTAMASEA"/>
</dbReference>
<evidence type="ECO:0000256" key="3">
    <source>
        <dbReference type="ARBA" id="ARBA00012865"/>
    </source>
</evidence>
<evidence type="ECO:0000256" key="5">
    <source>
        <dbReference type="ARBA" id="ARBA00023251"/>
    </source>
</evidence>
<dbReference type="SUPFAM" id="SSF56601">
    <property type="entry name" value="beta-lactamase/transpeptidase-like"/>
    <property type="match status" value="1"/>
</dbReference>
<dbReference type="Gene3D" id="3.40.710.10">
    <property type="entry name" value="DD-peptidase/beta-lactamase superfamily"/>
    <property type="match status" value="1"/>
</dbReference>
<keyword evidence="10" id="KW-1185">Reference proteome</keyword>
<keyword evidence="5 6" id="KW-0046">Antibiotic resistance</keyword>
<keyword evidence="4 6" id="KW-0378">Hydrolase</keyword>
<evidence type="ECO:0000313" key="9">
    <source>
        <dbReference type="EMBL" id="MBA8683362.1"/>
    </source>
</evidence>
<reference evidence="9 10" key="1">
    <citation type="submission" date="2020-08" db="EMBL/GenBank/DDBJ databases">
        <title>Stenotrophomonas tumulicola JCM 30961.</title>
        <authorList>
            <person name="Deng Y."/>
        </authorList>
    </citation>
    <scope>NUCLEOTIDE SEQUENCE [LARGE SCALE GENOMIC DNA]</scope>
    <source>
        <strain evidence="9 10">JCM 30961</strain>
    </source>
</reference>
<dbReference type="InterPro" id="IPR000871">
    <property type="entry name" value="Beta-lactam_class-A"/>
</dbReference>
<evidence type="ECO:0000256" key="1">
    <source>
        <dbReference type="ARBA" id="ARBA00001526"/>
    </source>
</evidence>
<dbReference type="EC" id="3.5.2.6" evidence="3 6"/>
<dbReference type="InterPro" id="IPR045155">
    <property type="entry name" value="Beta-lactam_cat"/>
</dbReference>
<sequence length="304" mass="31838">MTARRRFLSLAAATASSLLAAPLLARTGAAVPAMTPGAAAIAAAGDFAALEKASGGRLGVTLLDTATGRRIGHRQDERFPMCSTFKCVLAATVLDKAAGGAFSLDQRLPIRAGDLAEHAPTTRRHAGKDLTVRDLCRTTMVTSDNPAANVLLRQVGGPAAVTAFLRAQGDAVTRNDRYEPEMNRFEPGDPRDTTSPAAMAATLQRLVLGDGLTAASRQQLADWLIDNETGDACLRAGLGPRWRVGDKTGSNGRDTRNDIAVLWPLQGGTPWVLTAYLQGAGVDSAQRDAVLARVGMLADAMVPG</sequence>
<feature type="chain" id="PRO_5030550828" description="Beta-lactamase" evidence="7">
    <location>
        <begin position="21"/>
        <end position="304"/>
    </location>
</feature>
<evidence type="ECO:0000313" key="10">
    <source>
        <dbReference type="Proteomes" id="UP000547058"/>
    </source>
</evidence>
<protein>
    <recommendedName>
        <fullName evidence="3 6">Beta-lactamase</fullName>
        <ecNumber evidence="3 6">3.5.2.6</ecNumber>
    </recommendedName>
</protein>
<evidence type="ECO:0000256" key="2">
    <source>
        <dbReference type="ARBA" id="ARBA00009009"/>
    </source>
</evidence>
<dbReference type="NCBIfam" id="NF033103">
    <property type="entry name" value="bla_class_A"/>
    <property type="match status" value="1"/>
</dbReference>
<dbReference type="Proteomes" id="UP000547058">
    <property type="component" value="Unassembled WGS sequence"/>
</dbReference>
<accession>A0A7W3IIW7</accession>
<gene>
    <name evidence="9" type="primary">bla</name>
    <name evidence="9" type="ORF">H4O11_16305</name>
</gene>
<organism evidence="9 10">
    <name type="scientific">Stenotrophomonas tumulicola</name>
    <dbReference type="NCBI Taxonomy" id="1685415"/>
    <lineage>
        <taxon>Bacteria</taxon>
        <taxon>Pseudomonadati</taxon>
        <taxon>Pseudomonadota</taxon>
        <taxon>Gammaproteobacteria</taxon>
        <taxon>Lysobacterales</taxon>
        <taxon>Lysobacteraceae</taxon>
        <taxon>Stenotrophomonas</taxon>
    </lineage>
</organism>
<dbReference type="RefSeq" id="WP_182340796.1">
    <property type="nucleotide sequence ID" value="NZ_JACGXS010000011.1"/>
</dbReference>
<dbReference type="PANTHER" id="PTHR35333:SF3">
    <property type="entry name" value="BETA-LACTAMASE-TYPE TRANSPEPTIDASE FOLD CONTAINING PROTEIN"/>
    <property type="match status" value="1"/>
</dbReference>
<feature type="signal peptide" evidence="7">
    <location>
        <begin position="1"/>
        <end position="20"/>
    </location>
</feature>
<dbReference type="GO" id="GO:0030655">
    <property type="term" value="P:beta-lactam antibiotic catabolic process"/>
    <property type="evidence" value="ECO:0007669"/>
    <property type="project" value="InterPro"/>
</dbReference>
<feature type="domain" description="Beta-lactamase class A catalytic" evidence="8">
    <location>
        <begin position="59"/>
        <end position="275"/>
    </location>
</feature>
<dbReference type="PROSITE" id="PS00146">
    <property type="entry name" value="BETA_LACTAMASE_A"/>
    <property type="match status" value="1"/>
</dbReference>
<dbReference type="GO" id="GO:0046677">
    <property type="term" value="P:response to antibiotic"/>
    <property type="evidence" value="ECO:0007669"/>
    <property type="project" value="UniProtKB-UniRule"/>
</dbReference>
<comment type="caution">
    <text evidence="9">The sequence shown here is derived from an EMBL/GenBank/DDBJ whole genome shotgun (WGS) entry which is preliminary data.</text>
</comment>